<sequence length="110" mass="12204">MRGRVIRVILHPEDINKSEDDSALLGANGKRARFVSLFERLKRLGLIKGVREQGYKSNNSGPGKQLCPNSAPVPIVLPSYDTKLLQELTFHPARSTNMVALELQFASYPA</sequence>
<dbReference type="AlphaFoldDB" id="A0A437ADY6"/>
<accession>A0A437ADY6</accession>
<dbReference type="EMBL" id="SAEB01000001">
    <property type="protein sequence ID" value="RVD89020.1"/>
    <property type="molecule type" value="Genomic_DNA"/>
</dbReference>
<reference evidence="1 2" key="1">
    <citation type="submission" date="2019-01" db="EMBL/GenBank/DDBJ databases">
        <title>Intercellular communication is required for trap formation in the nematode-trapping fungus Duddingtonia flagrans.</title>
        <authorList>
            <person name="Youssar L."/>
            <person name="Wernet V."/>
            <person name="Hensel N."/>
            <person name="Hildebrandt H.-G."/>
            <person name="Fischer R."/>
        </authorList>
    </citation>
    <scope>NUCLEOTIDE SEQUENCE [LARGE SCALE GENOMIC DNA]</scope>
    <source>
        <strain evidence="1 2">CBS H-5679</strain>
    </source>
</reference>
<keyword evidence="2" id="KW-1185">Reference proteome</keyword>
<dbReference type="VEuPathDB" id="FungiDB:DFL_000044"/>
<evidence type="ECO:0000313" key="2">
    <source>
        <dbReference type="Proteomes" id="UP000283090"/>
    </source>
</evidence>
<dbReference type="GeneID" id="93582355"/>
<name>A0A437ADY6_ARTFL</name>
<proteinExistence type="predicted"/>
<dbReference type="Proteomes" id="UP000283090">
    <property type="component" value="Unassembled WGS sequence"/>
</dbReference>
<protein>
    <submittedName>
        <fullName evidence="1">Uncharacterized protein</fullName>
    </submittedName>
</protein>
<gene>
    <name evidence="1" type="ORF">DFL_000044</name>
</gene>
<comment type="caution">
    <text evidence="1">The sequence shown here is derived from an EMBL/GenBank/DDBJ whole genome shotgun (WGS) entry which is preliminary data.</text>
</comment>
<evidence type="ECO:0000313" key="1">
    <source>
        <dbReference type="EMBL" id="RVD89020.1"/>
    </source>
</evidence>
<dbReference type="RefSeq" id="XP_067494564.1">
    <property type="nucleotide sequence ID" value="XM_067633486.1"/>
</dbReference>
<organism evidence="1 2">
    <name type="scientific">Arthrobotrys flagrans</name>
    <name type="common">Nematode-trapping fungus</name>
    <name type="synonym">Trichothecium flagrans</name>
    <dbReference type="NCBI Taxonomy" id="97331"/>
    <lineage>
        <taxon>Eukaryota</taxon>
        <taxon>Fungi</taxon>
        <taxon>Dikarya</taxon>
        <taxon>Ascomycota</taxon>
        <taxon>Pezizomycotina</taxon>
        <taxon>Orbiliomycetes</taxon>
        <taxon>Orbiliales</taxon>
        <taxon>Orbiliaceae</taxon>
        <taxon>Arthrobotrys</taxon>
    </lineage>
</organism>